<evidence type="ECO:0000256" key="5">
    <source>
        <dbReference type="ARBA" id="ARBA00022989"/>
    </source>
</evidence>
<reference evidence="11" key="2">
    <citation type="journal article" date="2015" name="MBio">
        <title>Genome-Resolved Metagenomic Analysis Reveals Roles for Candidate Phyla and Other Microbial Community Members in Biogeochemical Transformations in Oil Reservoirs.</title>
        <authorList>
            <person name="Hu P."/>
            <person name="Tom L."/>
            <person name="Singh A."/>
            <person name="Thomas B.C."/>
            <person name="Baker B.J."/>
            <person name="Piceno Y.M."/>
            <person name="Andersen G.L."/>
            <person name="Banfield J.F."/>
        </authorList>
    </citation>
    <scope>NUCLEOTIDE SEQUENCE [LARGE SCALE GENOMIC DNA]</scope>
</reference>
<comment type="similarity">
    <text evidence="2">Belongs to the MgtC/SapB family.</text>
</comment>
<keyword evidence="6 7" id="KW-0472">Membrane</keyword>
<feature type="transmembrane region" description="Helical" evidence="7">
    <location>
        <begin position="63"/>
        <end position="81"/>
    </location>
</feature>
<reference evidence="9 12" key="3">
    <citation type="journal article" date="2018" name="Nat. Biotechnol.">
        <title>A standardized bacterial taxonomy based on genome phylogeny substantially revises the tree of life.</title>
        <authorList>
            <person name="Parks D.H."/>
            <person name="Chuvochina M."/>
            <person name="Waite D.W."/>
            <person name="Rinke C."/>
            <person name="Skarshewski A."/>
            <person name="Chaumeil P.A."/>
            <person name="Hugenholtz P."/>
        </authorList>
    </citation>
    <scope>NUCLEOTIDE SEQUENCE [LARGE SCALE GENOMIC DNA]</scope>
    <source>
        <strain evidence="9">UBA9905</strain>
    </source>
</reference>
<comment type="caution">
    <text evidence="10">The sequence shown here is derived from an EMBL/GenBank/DDBJ whole genome shotgun (WGS) entry which is preliminary data.</text>
</comment>
<dbReference type="PRINTS" id="PR01837">
    <property type="entry name" value="MGTCSAPBPROT"/>
</dbReference>
<organism evidence="10 11">
    <name type="scientific">Mesotoga infera</name>
    <dbReference type="NCBI Taxonomy" id="1236046"/>
    <lineage>
        <taxon>Bacteria</taxon>
        <taxon>Thermotogati</taxon>
        <taxon>Thermotogota</taxon>
        <taxon>Thermotogae</taxon>
        <taxon>Kosmotogales</taxon>
        <taxon>Kosmotogaceae</taxon>
        <taxon>Mesotoga</taxon>
    </lineage>
</organism>
<keyword evidence="3" id="KW-1003">Cell membrane</keyword>
<feature type="transmembrane region" description="Helical" evidence="7">
    <location>
        <begin position="6"/>
        <end position="23"/>
    </location>
</feature>
<dbReference type="PATRIC" id="fig|1236046.6.peg.843"/>
<evidence type="ECO:0000259" key="8">
    <source>
        <dbReference type="Pfam" id="PF02308"/>
    </source>
</evidence>
<evidence type="ECO:0000256" key="7">
    <source>
        <dbReference type="SAM" id="Phobius"/>
    </source>
</evidence>
<evidence type="ECO:0000313" key="9">
    <source>
        <dbReference type="EMBL" id="HCO70545.1"/>
    </source>
</evidence>
<keyword evidence="4 7" id="KW-0812">Transmembrane</keyword>
<name>A0A101GZL9_9BACT</name>
<dbReference type="EMBL" id="DQBS01000182">
    <property type="protein sequence ID" value="HCO70545.1"/>
    <property type="molecule type" value="Genomic_DNA"/>
</dbReference>
<protein>
    <submittedName>
        <fullName evidence="9">Magnesium transporter MgtC</fullName>
    </submittedName>
    <submittedName>
        <fullName evidence="10">MgtC/SapB transporter</fullName>
    </submittedName>
</protein>
<feature type="transmembrane region" description="Helical" evidence="7">
    <location>
        <begin position="35"/>
        <end position="57"/>
    </location>
</feature>
<evidence type="ECO:0000256" key="4">
    <source>
        <dbReference type="ARBA" id="ARBA00022692"/>
    </source>
</evidence>
<feature type="transmembrane region" description="Helical" evidence="7">
    <location>
        <begin position="88"/>
        <end position="106"/>
    </location>
</feature>
<comment type="subcellular location">
    <subcellularLocation>
        <location evidence="1">Cell membrane</location>
        <topology evidence="1">Multi-pass membrane protein</topology>
    </subcellularLocation>
</comment>
<dbReference type="Proteomes" id="UP000264215">
    <property type="component" value="Unassembled WGS sequence"/>
</dbReference>
<feature type="domain" description="MgtC/SapB/SrpB/YhiD N-terminal" evidence="8">
    <location>
        <begin position="10"/>
        <end position="133"/>
    </location>
</feature>
<proteinExistence type="inferred from homology"/>
<dbReference type="GO" id="GO:0005886">
    <property type="term" value="C:plasma membrane"/>
    <property type="evidence" value="ECO:0007669"/>
    <property type="project" value="UniProtKB-SubCell"/>
</dbReference>
<accession>A0A101GZL9</accession>
<evidence type="ECO:0000256" key="2">
    <source>
        <dbReference type="ARBA" id="ARBA00009298"/>
    </source>
</evidence>
<dbReference type="Pfam" id="PF02308">
    <property type="entry name" value="MgtC"/>
    <property type="match status" value="1"/>
</dbReference>
<dbReference type="Proteomes" id="UP000054260">
    <property type="component" value="Unassembled WGS sequence"/>
</dbReference>
<dbReference type="AlphaFoldDB" id="A0A101GZL9"/>
<dbReference type="PANTHER" id="PTHR33778">
    <property type="entry name" value="PROTEIN MGTC"/>
    <property type="match status" value="1"/>
</dbReference>
<evidence type="ECO:0000313" key="10">
    <source>
        <dbReference type="EMBL" id="KUK67598.1"/>
    </source>
</evidence>
<evidence type="ECO:0000313" key="12">
    <source>
        <dbReference type="Proteomes" id="UP000264215"/>
    </source>
</evidence>
<evidence type="ECO:0000256" key="6">
    <source>
        <dbReference type="ARBA" id="ARBA00023136"/>
    </source>
</evidence>
<gene>
    <name evidence="9" type="ORF">DIT26_08260</name>
    <name evidence="10" type="ORF">XD86_0712</name>
</gene>
<dbReference type="PANTHER" id="PTHR33778:SF1">
    <property type="entry name" value="MAGNESIUM TRANSPORTER YHID-RELATED"/>
    <property type="match status" value="1"/>
</dbReference>
<keyword evidence="5 7" id="KW-1133">Transmembrane helix</keyword>
<reference evidence="10" key="1">
    <citation type="journal article" date="2015" name="MBio">
        <title>Genome-resolved metagenomic analysis reveals roles for candidate phyla and other microbial community members in biogeochemical transformations in oil reservoirs.</title>
        <authorList>
            <person name="Hu P."/>
            <person name="Tom L."/>
            <person name="Singh A."/>
            <person name="Thomas B.C."/>
            <person name="Baker B.J."/>
            <person name="Piceno Y.M."/>
            <person name="Andersen G.L."/>
            <person name="Banfield J.F."/>
        </authorList>
    </citation>
    <scope>NUCLEOTIDE SEQUENCE [LARGE SCALE GENOMIC DNA]</scope>
    <source>
        <strain evidence="10">46_47</strain>
    </source>
</reference>
<dbReference type="InterPro" id="IPR049177">
    <property type="entry name" value="MgtC_SapB_SrpB_YhiD_N"/>
</dbReference>
<sequence length="214" mass="22858">MEYLDLSLRLFCALVAGALIGATRERIYKPAGLRTHSLICVGAAFITVLSTTVFVTAEHGDPGRVAAQIVSGIGFLGAGTILKKGFSVKGLTTAATLWVTAAVGMGFGSGEYLLSAVVTVFALMIVLFLKRIELLAGGRNLPRVLIVANNTQEMSKKVSEWFMDNGLTVESLEIDEDEESLSLLVEVSKDDAIKVKNLIVGLSRVKGIRSAEVR</sequence>
<feature type="transmembrane region" description="Helical" evidence="7">
    <location>
        <begin position="112"/>
        <end position="129"/>
    </location>
</feature>
<dbReference type="InterPro" id="IPR003416">
    <property type="entry name" value="MgtC/SapB/SrpB/YhiD_fam"/>
</dbReference>
<evidence type="ECO:0000313" key="11">
    <source>
        <dbReference type="Proteomes" id="UP000054260"/>
    </source>
</evidence>
<evidence type="ECO:0000256" key="3">
    <source>
        <dbReference type="ARBA" id="ARBA00022475"/>
    </source>
</evidence>
<evidence type="ECO:0000256" key="1">
    <source>
        <dbReference type="ARBA" id="ARBA00004651"/>
    </source>
</evidence>
<dbReference type="EMBL" id="LGGH01000090">
    <property type="protein sequence ID" value="KUK67598.1"/>
    <property type="molecule type" value="Genomic_DNA"/>
</dbReference>